<dbReference type="AlphaFoldDB" id="A0A285ULI7"/>
<dbReference type="GO" id="GO:0003700">
    <property type="term" value="F:DNA-binding transcription factor activity"/>
    <property type="evidence" value="ECO:0007669"/>
    <property type="project" value="InterPro"/>
</dbReference>
<keyword evidence="3 6" id="KW-0238">DNA-binding</keyword>
<dbReference type="GO" id="GO:0003677">
    <property type="term" value="F:DNA binding"/>
    <property type="evidence" value="ECO:0007669"/>
    <property type="project" value="UniProtKB-KW"/>
</dbReference>
<dbReference type="Pfam" id="PF03466">
    <property type="entry name" value="LysR_substrate"/>
    <property type="match status" value="1"/>
</dbReference>
<comment type="similarity">
    <text evidence="1">Belongs to the LysR transcriptional regulatory family.</text>
</comment>
<dbReference type="Gene3D" id="1.10.10.10">
    <property type="entry name" value="Winged helix-like DNA-binding domain superfamily/Winged helix DNA-binding domain"/>
    <property type="match status" value="1"/>
</dbReference>
<dbReference type="SUPFAM" id="SSF46785">
    <property type="entry name" value="Winged helix' DNA-binding domain"/>
    <property type="match status" value="1"/>
</dbReference>
<keyword evidence="7" id="KW-1185">Reference proteome</keyword>
<protein>
    <submittedName>
        <fullName evidence="6">DNA-binding transcriptional LysR family regulator</fullName>
    </submittedName>
</protein>
<dbReference type="RefSeq" id="WP_245423554.1">
    <property type="nucleotide sequence ID" value="NZ_OBQD01000010.1"/>
</dbReference>
<evidence type="ECO:0000313" key="7">
    <source>
        <dbReference type="Proteomes" id="UP000219167"/>
    </source>
</evidence>
<evidence type="ECO:0000256" key="3">
    <source>
        <dbReference type="ARBA" id="ARBA00023125"/>
    </source>
</evidence>
<evidence type="ECO:0000256" key="4">
    <source>
        <dbReference type="ARBA" id="ARBA00023163"/>
    </source>
</evidence>
<organism evidence="6 7">
    <name type="scientific">Rhizobium subbaraonis</name>
    <dbReference type="NCBI Taxonomy" id="908946"/>
    <lineage>
        <taxon>Bacteria</taxon>
        <taxon>Pseudomonadati</taxon>
        <taxon>Pseudomonadota</taxon>
        <taxon>Alphaproteobacteria</taxon>
        <taxon>Hyphomicrobiales</taxon>
        <taxon>Rhizobiaceae</taxon>
        <taxon>Rhizobium/Agrobacterium group</taxon>
        <taxon>Rhizobium</taxon>
    </lineage>
</organism>
<dbReference type="Proteomes" id="UP000219167">
    <property type="component" value="Unassembled WGS sequence"/>
</dbReference>
<dbReference type="SUPFAM" id="SSF53850">
    <property type="entry name" value="Periplasmic binding protein-like II"/>
    <property type="match status" value="1"/>
</dbReference>
<proteinExistence type="inferred from homology"/>
<name>A0A285ULI7_9HYPH</name>
<keyword evidence="4" id="KW-0804">Transcription</keyword>
<evidence type="ECO:0000256" key="1">
    <source>
        <dbReference type="ARBA" id="ARBA00009437"/>
    </source>
</evidence>
<dbReference type="EMBL" id="OBQD01000010">
    <property type="protein sequence ID" value="SOC42755.1"/>
    <property type="molecule type" value="Genomic_DNA"/>
</dbReference>
<accession>A0A285ULI7</accession>
<evidence type="ECO:0000256" key="2">
    <source>
        <dbReference type="ARBA" id="ARBA00023015"/>
    </source>
</evidence>
<evidence type="ECO:0000313" key="6">
    <source>
        <dbReference type="EMBL" id="SOC42755.1"/>
    </source>
</evidence>
<dbReference type="InterPro" id="IPR036390">
    <property type="entry name" value="WH_DNA-bd_sf"/>
</dbReference>
<feature type="domain" description="HTH lysR-type" evidence="5">
    <location>
        <begin position="7"/>
        <end position="64"/>
    </location>
</feature>
<dbReference type="InterPro" id="IPR005119">
    <property type="entry name" value="LysR_subst-bd"/>
</dbReference>
<dbReference type="Pfam" id="PF00126">
    <property type="entry name" value="HTH_1"/>
    <property type="match status" value="1"/>
</dbReference>
<evidence type="ECO:0000259" key="5">
    <source>
        <dbReference type="PROSITE" id="PS50931"/>
    </source>
</evidence>
<sequence length="291" mass="31561">MTGLVNIDMDVLRTFVTGIDLGSFAKAADRLGRSPSAISLQLRKLENQIGQPLVHKQGRGLVMTEAGEILIGYARRILDLNDEARTVLRGLAELEGWVRVGLPQDFAETWLPGLLARYERAHPKVRVEARVERGSALLEAVQAGKLDFALTWGRLDSPQCDVVAKRKIVWIGPESFQRDPKAALPLIAFDAPCEFRKAAVNAMEAQGIEWRHAFASPSLAGIWAAVTAGLGVTARTAEGKPAHLHVLDAGKAGLPELGTIELAVHAKPEAMTTAAQELRTLLQEAVIHRAD</sequence>
<keyword evidence="2" id="KW-0805">Transcription regulation</keyword>
<dbReference type="InterPro" id="IPR036388">
    <property type="entry name" value="WH-like_DNA-bd_sf"/>
</dbReference>
<dbReference type="InterPro" id="IPR000847">
    <property type="entry name" value="LysR_HTH_N"/>
</dbReference>
<dbReference type="PANTHER" id="PTHR30579">
    <property type="entry name" value="TRANSCRIPTIONAL REGULATOR"/>
    <property type="match status" value="1"/>
</dbReference>
<reference evidence="6 7" key="1">
    <citation type="submission" date="2017-08" db="EMBL/GenBank/DDBJ databases">
        <authorList>
            <person name="de Groot N.N."/>
        </authorList>
    </citation>
    <scope>NUCLEOTIDE SEQUENCE [LARGE SCALE GENOMIC DNA]</scope>
    <source>
        <strain evidence="6 7">JC85</strain>
    </source>
</reference>
<dbReference type="PANTHER" id="PTHR30579:SF7">
    <property type="entry name" value="HTH-TYPE TRANSCRIPTIONAL REGULATOR LRHA-RELATED"/>
    <property type="match status" value="1"/>
</dbReference>
<dbReference type="InterPro" id="IPR050176">
    <property type="entry name" value="LTTR"/>
</dbReference>
<dbReference type="Gene3D" id="3.40.190.10">
    <property type="entry name" value="Periplasmic binding protein-like II"/>
    <property type="match status" value="2"/>
</dbReference>
<dbReference type="PROSITE" id="PS50931">
    <property type="entry name" value="HTH_LYSR"/>
    <property type="match status" value="1"/>
</dbReference>
<gene>
    <name evidence="6" type="ORF">SAMN05892877_110137</name>
</gene>